<dbReference type="InterPro" id="IPR052927">
    <property type="entry name" value="DCC_oxidoreductase"/>
</dbReference>
<dbReference type="STRING" id="307507.A0A2V0PAY4"/>
<reference evidence="2 3" key="1">
    <citation type="journal article" date="2018" name="Sci. Rep.">
        <title>Raphidocelis subcapitata (=Pseudokirchneriella subcapitata) provides an insight into genome evolution and environmental adaptations in the Sphaeropleales.</title>
        <authorList>
            <person name="Suzuki S."/>
            <person name="Yamaguchi H."/>
            <person name="Nakajima N."/>
            <person name="Kawachi M."/>
        </authorList>
    </citation>
    <scope>NUCLEOTIDE SEQUENCE [LARGE SCALE GENOMIC DNA]</scope>
    <source>
        <strain evidence="2 3">NIES-35</strain>
    </source>
</reference>
<feature type="region of interest" description="Disordered" evidence="1">
    <location>
        <begin position="1"/>
        <end position="70"/>
    </location>
</feature>
<organism evidence="2 3">
    <name type="scientific">Raphidocelis subcapitata</name>
    <dbReference type="NCBI Taxonomy" id="307507"/>
    <lineage>
        <taxon>Eukaryota</taxon>
        <taxon>Viridiplantae</taxon>
        <taxon>Chlorophyta</taxon>
        <taxon>core chlorophytes</taxon>
        <taxon>Chlorophyceae</taxon>
        <taxon>CS clade</taxon>
        <taxon>Sphaeropleales</taxon>
        <taxon>Selenastraceae</taxon>
        <taxon>Raphidocelis</taxon>
    </lineage>
</organism>
<dbReference type="EMBL" id="BDRX01000091">
    <property type="protein sequence ID" value="GBF97024.1"/>
    <property type="molecule type" value="Genomic_DNA"/>
</dbReference>
<dbReference type="Proteomes" id="UP000247498">
    <property type="component" value="Unassembled WGS sequence"/>
</dbReference>
<accession>A0A2V0PAY4</accession>
<dbReference type="GO" id="GO:0015035">
    <property type="term" value="F:protein-disulfide reductase activity"/>
    <property type="evidence" value="ECO:0007669"/>
    <property type="project" value="InterPro"/>
</dbReference>
<dbReference type="FunCoup" id="A0A2V0PAY4">
    <property type="interactions" value="141"/>
</dbReference>
<evidence type="ECO:0000256" key="1">
    <source>
        <dbReference type="SAM" id="MobiDB-lite"/>
    </source>
</evidence>
<dbReference type="PANTHER" id="PTHR33639:SF2">
    <property type="entry name" value="DUF393 DOMAIN-CONTAINING PROTEIN"/>
    <property type="match status" value="1"/>
</dbReference>
<gene>
    <name evidence="2" type="ORF">Rsub_09497</name>
</gene>
<dbReference type="InParanoid" id="A0A2V0PAY4"/>
<dbReference type="OrthoDB" id="410458at2759"/>
<proteinExistence type="predicted"/>
<keyword evidence="3" id="KW-1185">Reference proteome</keyword>
<dbReference type="InterPro" id="IPR007263">
    <property type="entry name" value="DCC1-like"/>
</dbReference>
<sequence>MQASTAVPSRPAGLRAGAAAGRPRCLQAAARPAQRPWPRARTARCAAAAGQQQQQQQETQQQQQETQQRAKDYFETDARPVILYDGVCGLCNRGVNLILDWDTGAAFRLAALQSPAGRALLARCGRDPNDISSIVLVTRDAGCFVRSEAVRRIGAALGMPFAPLAALAAPVPLPLRDFLYDQVANNRYNFFGQTDACRLTDAGSRAARFIVD</sequence>
<evidence type="ECO:0008006" key="4">
    <source>
        <dbReference type="Google" id="ProtNLM"/>
    </source>
</evidence>
<evidence type="ECO:0000313" key="2">
    <source>
        <dbReference type="EMBL" id="GBF97024.1"/>
    </source>
</evidence>
<dbReference type="AlphaFoldDB" id="A0A2V0PAY4"/>
<dbReference type="PANTHER" id="PTHR33639">
    <property type="entry name" value="THIOL-DISULFIDE OXIDOREDUCTASE DCC"/>
    <property type="match status" value="1"/>
</dbReference>
<protein>
    <recommendedName>
        <fullName evidence="4">Thiol-disulfide oxidoreductase DCC</fullName>
    </recommendedName>
</protein>
<dbReference type="Pfam" id="PF04134">
    <property type="entry name" value="DCC1-like"/>
    <property type="match status" value="1"/>
</dbReference>
<feature type="compositionally biased region" description="Low complexity" evidence="1">
    <location>
        <begin position="8"/>
        <end position="67"/>
    </location>
</feature>
<comment type="caution">
    <text evidence="2">The sequence shown here is derived from an EMBL/GenBank/DDBJ whole genome shotgun (WGS) entry which is preliminary data.</text>
</comment>
<name>A0A2V0PAY4_9CHLO</name>
<evidence type="ECO:0000313" key="3">
    <source>
        <dbReference type="Proteomes" id="UP000247498"/>
    </source>
</evidence>